<accession>A0ABD6C5B3</accession>
<protein>
    <submittedName>
        <fullName evidence="1">Rod-determining factor RdfA</fullName>
    </submittedName>
</protein>
<comment type="caution">
    <text evidence="1">The sequence shown here is derived from an EMBL/GenBank/DDBJ whole genome shotgun (WGS) entry which is preliminary data.</text>
</comment>
<dbReference type="InterPro" id="IPR048925">
    <property type="entry name" value="RdfA"/>
</dbReference>
<proteinExistence type="predicted"/>
<reference evidence="1 2" key="1">
    <citation type="journal article" date="2019" name="Int. J. Syst. Evol. Microbiol.">
        <title>The Global Catalogue of Microorganisms (GCM) 10K type strain sequencing project: providing services to taxonomists for standard genome sequencing and annotation.</title>
        <authorList>
            <consortium name="The Broad Institute Genomics Platform"/>
            <consortium name="The Broad Institute Genome Sequencing Center for Infectious Disease"/>
            <person name="Wu L."/>
            <person name="Ma J."/>
        </authorList>
    </citation>
    <scope>NUCLEOTIDE SEQUENCE [LARGE SCALE GENOMIC DNA]</scope>
    <source>
        <strain evidence="1 2">CGMCC 1.12689</strain>
    </source>
</reference>
<evidence type="ECO:0000313" key="1">
    <source>
        <dbReference type="EMBL" id="MFD1572134.1"/>
    </source>
</evidence>
<dbReference type="RefSeq" id="WP_379812665.1">
    <property type="nucleotide sequence ID" value="NZ_JBHUDB010000024.1"/>
</dbReference>
<name>A0ABD6C5B3_9EURY</name>
<gene>
    <name evidence="1" type="primary">rdfA</name>
    <name evidence="1" type="ORF">ACFR9T_16375</name>
</gene>
<dbReference type="AlphaFoldDB" id="A0ABD6C5B3"/>
<dbReference type="EMBL" id="JBHUDB010000024">
    <property type="protein sequence ID" value="MFD1572134.1"/>
    <property type="molecule type" value="Genomic_DNA"/>
</dbReference>
<evidence type="ECO:0000313" key="2">
    <source>
        <dbReference type="Proteomes" id="UP001597185"/>
    </source>
</evidence>
<dbReference type="Pfam" id="PF21811">
    <property type="entry name" value="RdfA"/>
    <property type="match status" value="1"/>
</dbReference>
<organism evidence="1 2">
    <name type="scientific">Halorubrum laminariae</name>
    <dbReference type="NCBI Taxonomy" id="1433523"/>
    <lineage>
        <taxon>Archaea</taxon>
        <taxon>Methanobacteriati</taxon>
        <taxon>Methanobacteriota</taxon>
        <taxon>Stenosarchaea group</taxon>
        <taxon>Halobacteria</taxon>
        <taxon>Halobacteriales</taxon>
        <taxon>Haloferacaceae</taxon>
        <taxon>Halorubrum</taxon>
    </lineage>
</organism>
<keyword evidence="2" id="KW-1185">Reference proteome</keyword>
<sequence>MDEEEYRDCVHRLQSDNLELTEERLDLLGVDGKEILNDMVTHETIRLYLKNFHDATASNQFASASESADTIEQIHHRLRQILNSTLERHHRHGELPADPEIDSMVGVICPDCGVTVDAVKYLQPSVFS</sequence>
<dbReference type="Proteomes" id="UP001597185">
    <property type="component" value="Unassembled WGS sequence"/>
</dbReference>